<keyword evidence="3" id="KW-0119">Carbohydrate metabolism</keyword>
<evidence type="ECO:0000256" key="1">
    <source>
        <dbReference type="ARBA" id="ARBA00022679"/>
    </source>
</evidence>
<dbReference type="PANTHER" id="PTHR37909">
    <property type="entry name" value="S-ADENOSYL-L-METHIONINE-DEPENDENT METHYLTRANSFERASES SUPERFAMILY PROTEIN"/>
    <property type="match status" value="1"/>
</dbReference>
<protein>
    <recommendedName>
        <fullName evidence="7">O-fucosyltransferase family protein</fullName>
    </recommendedName>
</protein>
<dbReference type="Pfam" id="PF10250">
    <property type="entry name" value="O-FucT"/>
    <property type="match status" value="1"/>
</dbReference>
<dbReference type="OrthoDB" id="186626at2759"/>
<dbReference type="PANTHER" id="PTHR37909:SF1">
    <property type="entry name" value="S-ADENOSYL-L-METHIONINE-DEPENDENT METHYLTRANSFERASES SUPERFAMILY PROTEIN"/>
    <property type="match status" value="1"/>
</dbReference>
<accession>A0A8J2X3J3</accession>
<dbReference type="GO" id="GO:0016740">
    <property type="term" value="F:transferase activity"/>
    <property type="evidence" value="ECO:0007669"/>
    <property type="project" value="UniProtKB-KW"/>
</dbReference>
<dbReference type="Pfam" id="PF13578">
    <property type="entry name" value="Methyltransf_24"/>
    <property type="match status" value="1"/>
</dbReference>
<dbReference type="EMBL" id="CAKKNE010000004">
    <property type="protein sequence ID" value="CAH0373001.1"/>
    <property type="molecule type" value="Genomic_DNA"/>
</dbReference>
<evidence type="ECO:0000313" key="6">
    <source>
        <dbReference type="Proteomes" id="UP000789595"/>
    </source>
</evidence>
<keyword evidence="4" id="KW-0732">Signal</keyword>
<evidence type="ECO:0008006" key="7">
    <source>
        <dbReference type="Google" id="ProtNLM"/>
    </source>
</evidence>
<dbReference type="GO" id="GO:0006004">
    <property type="term" value="P:fucose metabolic process"/>
    <property type="evidence" value="ECO:0007669"/>
    <property type="project" value="UniProtKB-KW"/>
</dbReference>
<comment type="caution">
    <text evidence="5">The sequence shown here is derived from an EMBL/GenBank/DDBJ whole genome shotgun (WGS) entry which is preliminary data.</text>
</comment>
<gene>
    <name evidence="5" type="ORF">PECAL_4P01650</name>
</gene>
<evidence type="ECO:0000313" key="5">
    <source>
        <dbReference type="EMBL" id="CAH0373001.1"/>
    </source>
</evidence>
<sequence length="1090" mass="120399">MARLLCGLAAIAAAQDCVRSSYEYLDVAIDVNAELAPQIEAKCNTTSCGFRQVLTEDWSQLRVSHRHPRLVQQNDSAPVWPVLMAPELPASLAAADLCEKRNLNGFECRSLKQIARENRPDEWCVHDPSKAESVPAQGRLLKSFDFDERGNDIPLTPSLCGPNGPSQNSAYCEGAYLFVDEPRDGATYQPTLQRGTFSPSLRIRNADGSSRDFMDVLRDDLDLNATIATSVDLYTWSISRYPRDADSLPVFGYLRMAVGTHSLFVVILDGSGRPLAEPIRATFRCELQGNEGKAASDAFPSHEDGNAAKTWYLQRPWQLPGRAEVLRRNGYHEEARASEALFLALAEWTGQSELQPFRDFSSEMPSGNRYVSFRSPPNGLSNQRRDIATMVLIANVLRRKFVLPFLFTYGEDGSKMRFLDFGEIYDEDYFIATLSSLGVSAEPEIITRNRSIAAHKRNEIAERDCSPDPDVGEDFYKERMGAVTDEFLHVVWPAGTYSQTTMLNLFDEPIRLPKIRDAFRWSAKISVRASELASEARRLHGPRLGCLHLRVENDWKSHAISLGKATQVPHDNLYWVDGDEAVRRVAAHPAFANVDVVFLAVGNDTDTPPPSSLNGAPLLNRKNLTSLSVLSDAWDPEADHLLARAALDMAVCEQADVVAGNTWSSFFQELSAFYHARGKPAVAYNAPGRRAALVTDGGVLGSPFDATRKPLSSSNEQALFHVPVDLCSADNCGRWTMSVYGAQSAEESVEAFLAEIDDADVRDAVDDASKAHLIQHVQGERDRRTERLEAHAAWASSKPTDALDALRRAVDAVDGPQRAALEEAFDGVKDALNAAKRRADGVRDATTRASAAGYDAERGDLPASRRDACFDHPILQAHHGGPASNLAVAQHSPDPAARATPLLRIIPHRHELPSLLRDLGLDRVGAELGVWKGSYSRRLLSELPDLTLHLVDSWEPVDIYQSVEKQDDAYAETLQAVAPYKARTRVHRNWTSDAAKSFEDQSLDFVYVDASHDYRNCRADLIDWWPKVKVGGLFAGNDYYTGHVAAAGVTFGVKDAVDEFAAVRNLRVYVTAGNDPDGCCPDWYVLKCGE</sequence>
<proteinExistence type="predicted"/>
<name>A0A8J2X3J3_9STRA</name>
<dbReference type="SUPFAM" id="SSF53335">
    <property type="entry name" value="S-adenosyl-L-methionine-dependent methyltransferases"/>
    <property type="match status" value="1"/>
</dbReference>
<feature type="signal peptide" evidence="4">
    <location>
        <begin position="1"/>
        <end position="20"/>
    </location>
</feature>
<dbReference type="InterPro" id="IPR019378">
    <property type="entry name" value="GDP-Fuc_O-FucTrfase"/>
</dbReference>
<dbReference type="AlphaFoldDB" id="A0A8J2X3J3"/>
<dbReference type="Gene3D" id="3.40.50.11350">
    <property type="match status" value="1"/>
</dbReference>
<dbReference type="Gene3D" id="3.40.50.150">
    <property type="entry name" value="Vaccinia Virus protein VP39"/>
    <property type="match status" value="1"/>
</dbReference>
<evidence type="ECO:0000256" key="3">
    <source>
        <dbReference type="ARBA" id="ARBA00023277"/>
    </source>
</evidence>
<dbReference type="Proteomes" id="UP000789595">
    <property type="component" value="Unassembled WGS sequence"/>
</dbReference>
<keyword evidence="1" id="KW-0808">Transferase</keyword>
<keyword evidence="2" id="KW-0294">Fucose metabolism</keyword>
<evidence type="ECO:0000256" key="2">
    <source>
        <dbReference type="ARBA" id="ARBA00023253"/>
    </source>
</evidence>
<organism evidence="5 6">
    <name type="scientific">Pelagomonas calceolata</name>
    <dbReference type="NCBI Taxonomy" id="35677"/>
    <lineage>
        <taxon>Eukaryota</taxon>
        <taxon>Sar</taxon>
        <taxon>Stramenopiles</taxon>
        <taxon>Ochrophyta</taxon>
        <taxon>Pelagophyceae</taxon>
        <taxon>Pelagomonadales</taxon>
        <taxon>Pelagomonadaceae</taxon>
        <taxon>Pelagomonas</taxon>
    </lineage>
</organism>
<dbReference type="InterPro" id="IPR029063">
    <property type="entry name" value="SAM-dependent_MTases_sf"/>
</dbReference>
<reference evidence="5" key="1">
    <citation type="submission" date="2021-11" db="EMBL/GenBank/DDBJ databases">
        <authorList>
            <consortium name="Genoscope - CEA"/>
            <person name="William W."/>
        </authorList>
    </citation>
    <scope>NUCLEOTIDE SEQUENCE</scope>
</reference>
<dbReference type="CDD" id="cd11296">
    <property type="entry name" value="O-FucT_like"/>
    <property type="match status" value="1"/>
</dbReference>
<feature type="chain" id="PRO_5035200009" description="O-fucosyltransferase family protein" evidence="4">
    <location>
        <begin position="21"/>
        <end position="1090"/>
    </location>
</feature>
<evidence type="ECO:0000256" key="4">
    <source>
        <dbReference type="SAM" id="SignalP"/>
    </source>
</evidence>
<keyword evidence="6" id="KW-1185">Reference proteome</keyword>